<keyword evidence="1 4" id="KW-0378">Hydrolase</keyword>
<dbReference type="STRING" id="1120976.SAMN03080606_03299"/>
<proteinExistence type="predicted"/>
<evidence type="ECO:0000256" key="2">
    <source>
        <dbReference type="PIRSR" id="PIRSR005962-1"/>
    </source>
</evidence>
<evidence type="ECO:0000256" key="1">
    <source>
        <dbReference type="ARBA" id="ARBA00022801"/>
    </source>
</evidence>
<dbReference type="CDD" id="cd03886">
    <property type="entry name" value="M20_Acy1"/>
    <property type="match status" value="1"/>
</dbReference>
<dbReference type="SUPFAM" id="SSF55031">
    <property type="entry name" value="Bacterial exopeptidase dimerisation domain"/>
    <property type="match status" value="1"/>
</dbReference>
<feature type="domain" description="Peptidase M20 dimerisation" evidence="3">
    <location>
        <begin position="189"/>
        <end position="281"/>
    </location>
</feature>
<dbReference type="Proteomes" id="UP000198636">
    <property type="component" value="Unassembled WGS sequence"/>
</dbReference>
<name>A0A1G5K9P8_9FIRM</name>
<dbReference type="RefSeq" id="WP_091545702.1">
    <property type="nucleotide sequence ID" value="NZ_FMUS01000024.1"/>
</dbReference>
<feature type="binding site" evidence="2">
    <location>
        <position position="104"/>
    </location>
    <ligand>
        <name>Mn(2+)</name>
        <dbReference type="ChEBI" id="CHEBI:29035"/>
        <label>2</label>
    </ligand>
</feature>
<dbReference type="NCBIfam" id="TIGR01891">
    <property type="entry name" value="amidohydrolases"/>
    <property type="match status" value="1"/>
</dbReference>
<feature type="binding site" evidence="2">
    <location>
        <position position="359"/>
    </location>
    <ligand>
        <name>Mn(2+)</name>
        <dbReference type="ChEBI" id="CHEBI:29035"/>
        <label>2</label>
    </ligand>
</feature>
<dbReference type="FunFam" id="3.30.70.360:FF:000001">
    <property type="entry name" value="N-acetyldiaminopimelate deacetylase"/>
    <property type="match status" value="1"/>
</dbReference>
<organism evidence="4 5">
    <name type="scientific">Alkaliphilus peptidifermentans DSM 18978</name>
    <dbReference type="NCBI Taxonomy" id="1120976"/>
    <lineage>
        <taxon>Bacteria</taxon>
        <taxon>Bacillati</taxon>
        <taxon>Bacillota</taxon>
        <taxon>Clostridia</taxon>
        <taxon>Peptostreptococcales</taxon>
        <taxon>Natronincolaceae</taxon>
        <taxon>Alkaliphilus</taxon>
    </lineage>
</organism>
<protein>
    <submittedName>
        <fullName evidence="4">Hippurate hydrolase</fullName>
    </submittedName>
</protein>
<dbReference type="AlphaFoldDB" id="A0A1G5K9P8"/>
<dbReference type="GO" id="GO:0046872">
    <property type="term" value="F:metal ion binding"/>
    <property type="evidence" value="ECO:0007669"/>
    <property type="project" value="UniProtKB-KW"/>
</dbReference>
<dbReference type="OrthoDB" id="9776731at2"/>
<dbReference type="PANTHER" id="PTHR11014">
    <property type="entry name" value="PEPTIDASE M20 FAMILY MEMBER"/>
    <property type="match status" value="1"/>
</dbReference>
<dbReference type="PIRSF" id="PIRSF005962">
    <property type="entry name" value="Pept_M20D_amidohydro"/>
    <property type="match status" value="1"/>
</dbReference>
<sequence length="389" mass="43824">MILLYLSKDIQLLQDEIRIIRRELHQIPELAFEEYKTAEYIKGYLNKLKLTYHDKIAGTGIIVLIQGTEGKKTIGFRADMDALTVEEENEVDYKSIHKGKMHACGHDGHQAILLGLAKYLVMNKEKLRDNVVLIFQPAEEGPGGALPIVSQGYLKKYSIDEIYGLHLFPEIPEGKMGVRQGPMMSQTGEFDITIHGKGGHGAMPHNTIDSVVVSAQLITGLQAIASRSINPIEPVVLTIGKVVAGEIRNVIASEARLEGTIRSFKQEVHDTVKERITDYVKGLENIHNCKITLEFRDMYPAVTNDSFLTSEFIQSQESSVIQIIDPIMLAEDFSYYQKEIPGVFFFLGSGSDHYYYPLHNSRFNYNEKILGYGVQAYLNILKQRDALEN</sequence>
<dbReference type="Pfam" id="PF07687">
    <property type="entry name" value="M20_dimer"/>
    <property type="match status" value="1"/>
</dbReference>
<keyword evidence="5" id="KW-1185">Reference proteome</keyword>
<evidence type="ECO:0000259" key="3">
    <source>
        <dbReference type="Pfam" id="PF07687"/>
    </source>
</evidence>
<dbReference type="SUPFAM" id="SSF53187">
    <property type="entry name" value="Zn-dependent exopeptidases"/>
    <property type="match status" value="1"/>
</dbReference>
<comment type="cofactor">
    <cofactor evidence="2">
        <name>Mn(2+)</name>
        <dbReference type="ChEBI" id="CHEBI:29035"/>
    </cofactor>
    <text evidence="2">The Mn(2+) ion enhances activity.</text>
</comment>
<dbReference type="PANTHER" id="PTHR11014:SF98">
    <property type="entry name" value="N-ACETYLDIAMINOPIMELATE DEACETYLASE"/>
    <property type="match status" value="1"/>
</dbReference>
<dbReference type="InterPro" id="IPR002933">
    <property type="entry name" value="Peptidase_M20"/>
</dbReference>
<accession>A0A1G5K9P8</accession>
<dbReference type="InterPro" id="IPR036264">
    <property type="entry name" value="Bact_exopeptidase_dim_dom"/>
</dbReference>
<dbReference type="EMBL" id="FMUS01000024">
    <property type="protein sequence ID" value="SCY96730.1"/>
    <property type="molecule type" value="Genomic_DNA"/>
</dbReference>
<keyword evidence="2" id="KW-0464">Manganese</keyword>
<dbReference type="InterPro" id="IPR011650">
    <property type="entry name" value="Peptidase_M20_dimer"/>
</dbReference>
<gene>
    <name evidence="4" type="ORF">SAMN03080606_03299</name>
</gene>
<dbReference type="GO" id="GO:0019877">
    <property type="term" value="P:diaminopimelate biosynthetic process"/>
    <property type="evidence" value="ECO:0007669"/>
    <property type="project" value="TreeGrafter"/>
</dbReference>
<dbReference type="Gene3D" id="3.40.630.10">
    <property type="entry name" value="Zn peptidases"/>
    <property type="match status" value="1"/>
</dbReference>
<evidence type="ECO:0000313" key="4">
    <source>
        <dbReference type="EMBL" id="SCY96730.1"/>
    </source>
</evidence>
<dbReference type="Pfam" id="PF01546">
    <property type="entry name" value="Peptidase_M20"/>
    <property type="match status" value="1"/>
</dbReference>
<keyword evidence="2" id="KW-0479">Metal-binding</keyword>
<feature type="binding site" evidence="2">
    <location>
        <position position="106"/>
    </location>
    <ligand>
        <name>Mn(2+)</name>
        <dbReference type="ChEBI" id="CHEBI:29035"/>
        <label>2</label>
    </ligand>
</feature>
<evidence type="ECO:0000313" key="5">
    <source>
        <dbReference type="Proteomes" id="UP000198636"/>
    </source>
</evidence>
<feature type="binding site" evidence="2">
    <location>
        <position position="166"/>
    </location>
    <ligand>
        <name>Mn(2+)</name>
        <dbReference type="ChEBI" id="CHEBI:29035"/>
        <label>2</label>
    </ligand>
</feature>
<reference evidence="4 5" key="1">
    <citation type="submission" date="2016-10" db="EMBL/GenBank/DDBJ databases">
        <authorList>
            <person name="de Groot N.N."/>
        </authorList>
    </citation>
    <scope>NUCLEOTIDE SEQUENCE [LARGE SCALE GENOMIC DNA]</scope>
    <source>
        <strain evidence="4 5">DSM 18978</strain>
    </source>
</reference>
<feature type="binding site" evidence="2">
    <location>
        <position position="140"/>
    </location>
    <ligand>
        <name>Mn(2+)</name>
        <dbReference type="ChEBI" id="CHEBI:29035"/>
        <label>2</label>
    </ligand>
</feature>
<dbReference type="InterPro" id="IPR017439">
    <property type="entry name" value="Amidohydrolase"/>
</dbReference>
<dbReference type="Gene3D" id="3.30.70.360">
    <property type="match status" value="1"/>
</dbReference>
<dbReference type="GO" id="GO:0050118">
    <property type="term" value="F:N-acetyldiaminopimelate deacetylase activity"/>
    <property type="evidence" value="ECO:0007669"/>
    <property type="project" value="TreeGrafter"/>
</dbReference>